<proteinExistence type="inferred from homology"/>
<evidence type="ECO:0000256" key="1">
    <source>
        <dbReference type="ARBA" id="ARBA00004651"/>
    </source>
</evidence>
<accession>A0A8D5FY63</accession>
<dbReference type="Proteomes" id="UP000826722">
    <property type="component" value="Chromosome"/>
</dbReference>
<dbReference type="CDD" id="cd07336">
    <property type="entry name" value="M48B_HtpX_like"/>
    <property type="match status" value="1"/>
</dbReference>
<comment type="similarity">
    <text evidence="2 12">Belongs to the peptidase M48B family.</text>
</comment>
<dbReference type="GO" id="GO:0008270">
    <property type="term" value="F:zinc ion binding"/>
    <property type="evidence" value="ECO:0007669"/>
    <property type="project" value="UniProtKB-UniRule"/>
</dbReference>
<keyword evidence="5 12" id="KW-0812">Transmembrane</keyword>
<evidence type="ECO:0000256" key="10">
    <source>
        <dbReference type="ARBA" id="ARBA00023049"/>
    </source>
</evidence>
<dbReference type="PANTHER" id="PTHR43221">
    <property type="entry name" value="PROTEASE HTPX"/>
    <property type="match status" value="1"/>
</dbReference>
<dbReference type="GO" id="GO:0004222">
    <property type="term" value="F:metalloendopeptidase activity"/>
    <property type="evidence" value="ECO:0007669"/>
    <property type="project" value="UniProtKB-UniRule"/>
</dbReference>
<keyword evidence="6 12" id="KW-0479">Metal-binding</keyword>
<keyword evidence="8 12" id="KW-0862">Zinc</keyword>
<dbReference type="InterPro" id="IPR001915">
    <property type="entry name" value="Peptidase_M48"/>
</dbReference>
<evidence type="ECO:0000256" key="3">
    <source>
        <dbReference type="ARBA" id="ARBA00022475"/>
    </source>
</evidence>
<evidence type="ECO:0000256" key="5">
    <source>
        <dbReference type="ARBA" id="ARBA00022692"/>
    </source>
</evidence>
<reference evidence="14" key="1">
    <citation type="journal article" date="2021" name="Arch. Microbiol.">
        <title>Methyloradius palustris gen. nov., sp. nov., a methanol-oxidizing bacterium isolated from snow.</title>
        <authorList>
            <person name="Miyadera T."/>
            <person name="Kojima H."/>
            <person name="Fukui M."/>
        </authorList>
    </citation>
    <scope>NUCLEOTIDE SEQUENCE</scope>
    <source>
        <strain evidence="14">Zm11</strain>
    </source>
</reference>
<gene>
    <name evidence="12 14" type="primary">htpX</name>
    <name evidence="14" type="ORF">ZMTM_01590</name>
</gene>
<dbReference type="KEGG" id="mpau:ZMTM_01590"/>
<keyword evidence="4 12" id="KW-0645">Protease</keyword>
<dbReference type="NCBIfam" id="NF002826">
    <property type="entry name" value="PRK03001.1"/>
    <property type="match status" value="1"/>
</dbReference>
<dbReference type="InterPro" id="IPR050083">
    <property type="entry name" value="HtpX_protease"/>
</dbReference>
<evidence type="ECO:0000313" key="14">
    <source>
        <dbReference type="EMBL" id="BCM23900.1"/>
    </source>
</evidence>
<evidence type="ECO:0000256" key="11">
    <source>
        <dbReference type="ARBA" id="ARBA00023136"/>
    </source>
</evidence>
<dbReference type="AlphaFoldDB" id="A0A8D5FY63"/>
<dbReference type="InterPro" id="IPR022919">
    <property type="entry name" value="Pept_M48_protease_HtpX"/>
</dbReference>
<feature type="binding site" evidence="12">
    <location>
        <position position="202"/>
    </location>
    <ligand>
        <name>Zn(2+)</name>
        <dbReference type="ChEBI" id="CHEBI:29105"/>
        <note>catalytic</note>
    </ligand>
</feature>
<feature type="transmembrane region" description="Helical" evidence="12">
    <location>
        <begin position="177"/>
        <end position="197"/>
    </location>
</feature>
<feature type="binding site" evidence="12">
    <location>
        <position position="132"/>
    </location>
    <ligand>
        <name>Zn(2+)</name>
        <dbReference type="ChEBI" id="CHEBI:29105"/>
        <note>catalytic</note>
    </ligand>
</feature>
<keyword evidence="9 12" id="KW-1133">Transmembrane helix</keyword>
<evidence type="ECO:0000256" key="9">
    <source>
        <dbReference type="ARBA" id="ARBA00022989"/>
    </source>
</evidence>
<keyword evidence="3 12" id="KW-1003">Cell membrane</keyword>
<keyword evidence="7 12" id="KW-0378">Hydrolase</keyword>
<dbReference type="Pfam" id="PF01435">
    <property type="entry name" value="Peptidase_M48"/>
    <property type="match status" value="1"/>
</dbReference>
<organism evidence="14 15">
    <name type="scientific">Methyloradius palustris</name>
    <dbReference type="NCBI Taxonomy" id="2778876"/>
    <lineage>
        <taxon>Bacteria</taxon>
        <taxon>Pseudomonadati</taxon>
        <taxon>Pseudomonadota</taxon>
        <taxon>Betaproteobacteria</taxon>
        <taxon>Nitrosomonadales</taxon>
        <taxon>Methylophilaceae</taxon>
        <taxon>Methyloradius</taxon>
    </lineage>
</organism>
<evidence type="ECO:0000256" key="7">
    <source>
        <dbReference type="ARBA" id="ARBA00022801"/>
    </source>
</evidence>
<protein>
    <recommendedName>
        <fullName evidence="12">Protease HtpX homolog</fullName>
        <ecNumber evidence="12">3.4.24.-</ecNumber>
    </recommendedName>
</protein>
<comment type="cofactor">
    <cofactor evidence="12">
        <name>Zn(2+)</name>
        <dbReference type="ChEBI" id="CHEBI:29105"/>
    </cofactor>
    <text evidence="12">Binds 1 zinc ion per subunit.</text>
</comment>
<dbReference type="EC" id="3.4.24.-" evidence="12"/>
<dbReference type="GO" id="GO:0005886">
    <property type="term" value="C:plasma membrane"/>
    <property type="evidence" value="ECO:0007669"/>
    <property type="project" value="UniProtKB-SubCell"/>
</dbReference>
<dbReference type="GO" id="GO:0006508">
    <property type="term" value="P:proteolysis"/>
    <property type="evidence" value="ECO:0007669"/>
    <property type="project" value="UniProtKB-KW"/>
</dbReference>
<name>A0A8D5FY63_9PROT</name>
<dbReference type="HAMAP" id="MF_00188">
    <property type="entry name" value="Pept_M48_protease_HtpX"/>
    <property type="match status" value="1"/>
</dbReference>
<dbReference type="Gene3D" id="3.30.2010.10">
    <property type="entry name" value="Metalloproteases ('zincins'), catalytic domain"/>
    <property type="match status" value="1"/>
</dbReference>
<dbReference type="RefSeq" id="WP_221764475.1">
    <property type="nucleotide sequence ID" value="NZ_AP024110.1"/>
</dbReference>
<comment type="subcellular location">
    <subcellularLocation>
        <location evidence="1 12">Cell membrane</location>
        <topology evidence="1 12">Multi-pass membrane protein</topology>
    </subcellularLocation>
</comment>
<dbReference type="PANTHER" id="PTHR43221:SF1">
    <property type="entry name" value="PROTEASE HTPX"/>
    <property type="match status" value="1"/>
</dbReference>
<feature type="transmembrane region" description="Helical" evidence="12">
    <location>
        <begin position="33"/>
        <end position="50"/>
    </location>
</feature>
<evidence type="ECO:0000256" key="8">
    <source>
        <dbReference type="ARBA" id="ARBA00022833"/>
    </source>
</evidence>
<evidence type="ECO:0000256" key="2">
    <source>
        <dbReference type="ARBA" id="ARBA00009779"/>
    </source>
</evidence>
<feature type="active site" evidence="12">
    <location>
        <position position="133"/>
    </location>
</feature>
<keyword evidence="10 12" id="KW-0482">Metalloprotease</keyword>
<evidence type="ECO:0000256" key="6">
    <source>
        <dbReference type="ARBA" id="ARBA00022723"/>
    </source>
</evidence>
<keyword evidence="11 12" id="KW-0472">Membrane</keyword>
<evidence type="ECO:0000256" key="12">
    <source>
        <dbReference type="HAMAP-Rule" id="MF_00188"/>
    </source>
</evidence>
<feature type="binding site" evidence="12">
    <location>
        <position position="136"/>
    </location>
    <ligand>
        <name>Zn(2+)</name>
        <dbReference type="ChEBI" id="CHEBI:29105"/>
        <note>catalytic</note>
    </ligand>
</feature>
<keyword evidence="15" id="KW-1185">Reference proteome</keyword>
<evidence type="ECO:0000256" key="4">
    <source>
        <dbReference type="ARBA" id="ARBA00022670"/>
    </source>
</evidence>
<evidence type="ECO:0000259" key="13">
    <source>
        <dbReference type="Pfam" id="PF01435"/>
    </source>
</evidence>
<evidence type="ECO:0000313" key="15">
    <source>
        <dbReference type="Proteomes" id="UP000826722"/>
    </source>
</evidence>
<dbReference type="EMBL" id="AP024110">
    <property type="protein sequence ID" value="BCM23900.1"/>
    <property type="molecule type" value="Genomic_DNA"/>
</dbReference>
<feature type="domain" description="Peptidase M48" evidence="13">
    <location>
        <begin position="69"/>
        <end position="277"/>
    </location>
</feature>
<feature type="transmembrane region" description="Helical" evidence="12">
    <location>
        <begin position="143"/>
        <end position="165"/>
    </location>
</feature>
<sequence length="280" mass="30317">MLGNWFKTTILMAGIVVLFGAVGASLGGANGMLIALVIAGAMNIYAYWFSDAAVLKMYNAMQVDENSAPQFYRMVRELAQNAQLPMPKVYIIDEPQPNAFATGRDPEHAAVAATTGIMSILSERELRGVMAHELAHVKHRDTLISTISATMAGAISSIAQFGLLFSGGHRDRNVHPLVALLIMVLAPLAAMLIQMAISRAREFEADKGGAEISRDPKSLASALQKIHNYAHQIPMNTAEQHPETAQMMIINPLSGGGMQSLFSTHPQTEERVARLMAMAY</sequence>